<dbReference type="PANTHER" id="PTHR43775">
    <property type="entry name" value="FATTY ACID SYNTHASE"/>
    <property type="match status" value="1"/>
</dbReference>
<feature type="domain" description="PKS/mFAS DH" evidence="8">
    <location>
        <begin position="360"/>
        <end position="631"/>
    </location>
</feature>
<dbReference type="InterPro" id="IPR049900">
    <property type="entry name" value="PKS_mFAS_DH"/>
</dbReference>
<organism evidence="9 10">
    <name type="scientific">Goodfellowiella coeruleoviolacea</name>
    <dbReference type="NCBI Taxonomy" id="334858"/>
    <lineage>
        <taxon>Bacteria</taxon>
        <taxon>Bacillati</taxon>
        <taxon>Actinomycetota</taxon>
        <taxon>Actinomycetes</taxon>
        <taxon>Pseudonocardiales</taxon>
        <taxon>Pseudonocardiaceae</taxon>
        <taxon>Goodfellowiella</taxon>
    </lineage>
</organism>
<dbReference type="InterPro" id="IPR009081">
    <property type="entry name" value="PP-bd_ACP"/>
</dbReference>
<dbReference type="PROSITE" id="PS52019">
    <property type="entry name" value="PKS_MFAS_DH"/>
    <property type="match status" value="1"/>
</dbReference>
<evidence type="ECO:0000313" key="9">
    <source>
        <dbReference type="EMBL" id="MCP2163162.1"/>
    </source>
</evidence>
<dbReference type="Gene3D" id="3.10.129.110">
    <property type="entry name" value="Polyketide synthase dehydratase"/>
    <property type="match status" value="1"/>
</dbReference>
<dbReference type="InterPro" id="IPR057326">
    <property type="entry name" value="KR_dom"/>
</dbReference>
<dbReference type="SMART" id="SM00826">
    <property type="entry name" value="PKS_DH"/>
    <property type="match status" value="1"/>
</dbReference>
<dbReference type="InterPro" id="IPR001227">
    <property type="entry name" value="Ac_transferase_dom_sf"/>
</dbReference>
<evidence type="ECO:0000313" key="10">
    <source>
        <dbReference type="Proteomes" id="UP001206128"/>
    </source>
</evidence>
<feature type="active site" description="Proton acceptor; for dehydratase activity" evidence="6">
    <location>
        <position position="392"/>
    </location>
</feature>
<dbReference type="Proteomes" id="UP001206128">
    <property type="component" value="Unassembled WGS sequence"/>
</dbReference>
<dbReference type="InterPro" id="IPR042104">
    <property type="entry name" value="PKS_dehydratase_sf"/>
</dbReference>
<dbReference type="Pfam" id="PF08659">
    <property type="entry name" value="KR"/>
    <property type="match status" value="1"/>
</dbReference>
<dbReference type="InterPro" id="IPR013968">
    <property type="entry name" value="PKS_KR"/>
</dbReference>
<dbReference type="InterPro" id="IPR020806">
    <property type="entry name" value="PKS_PP-bd"/>
</dbReference>
<gene>
    <name evidence="9" type="ORF">LX83_000002</name>
</gene>
<evidence type="ECO:0000256" key="6">
    <source>
        <dbReference type="PROSITE-ProRule" id="PRU01363"/>
    </source>
</evidence>
<feature type="active site" description="Proton donor; for dehydratase activity" evidence="6">
    <location>
        <position position="553"/>
    </location>
</feature>
<dbReference type="Pfam" id="PF14765">
    <property type="entry name" value="PS-DH"/>
    <property type="match status" value="1"/>
</dbReference>
<dbReference type="InterPro" id="IPR055123">
    <property type="entry name" value="SpnB-like_Rossmann"/>
</dbReference>
<dbReference type="PANTHER" id="PTHR43775:SF51">
    <property type="entry name" value="INACTIVE PHENOLPHTHIOCEROL SYNTHESIS POLYKETIDE SYNTHASE TYPE I PKS1-RELATED"/>
    <property type="match status" value="1"/>
</dbReference>
<dbReference type="SUPFAM" id="SSF51735">
    <property type="entry name" value="NAD(P)-binding Rossmann-fold domains"/>
    <property type="match status" value="2"/>
</dbReference>
<dbReference type="InterPro" id="IPR014043">
    <property type="entry name" value="Acyl_transferase_dom"/>
</dbReference>
<evidence type="ECO:0000256" key="3">
    <source>
        <dbReference type="ARBA" id="ARBA00022679"/>
    </source>
</evidence>
<protein>
    <submittedName>
        <fullName evidence="9">Phosphopantetheine attachment site</fullName>
    </submittedName>
</protein>
<evidence type="ECO:0000256" key="5">
    <source>
        <dbReference type="ARBA" id="ARBA00023315"/>
    </source>
</evidence>
<dbReference type="Pfam" id="PF00698">
    <property type="entry name" value="Acyl_transf_1"/>
    <property type="match status" value="1"/>
</dbReference>
<keyword evidence="5" id="KW-0012">Acyltransferase</keyword>
<proteinExistence type="predicted"/>
<evidence type="ECO:0000256" key="4">
    <source>
        <dbReference type="ARBA" id="ARBA00022737"/>
    </source>
</evidence>
<keyword evidence="4" id="KW-0677">Repeat</keyword>
<dbReference type="GO" id="GO:0031177">
    <property type="term" value="F:phosphopantetheine binding"/>
    <property type="evidence" value="ECO:0007669"/>
    <property type="project" value="InterPro"/>
</dbReference>
<dbReference type="SMART" id="SM00827">
    <property type="entry name" value="PKS_AT"/>
    <property type="match status" value="1"/>
</dbReference>
<dbReference type="InterPro" id="IPR016036">
    <property type="entry name" value="Malonyl_transacylase_ACP-bd"/>
</dbReference>
<feature type="region of interest" description="N-terminal hotdog fold" evidence="6">
    <location>
        <begin position="360"/>
        <end position="481"/>
    </location>
</feature>
<dbReference type="PROSITE" id="PS00012">
    <property type="entry name" value="PHOSPHOPANTETHEINE"/>
    <property type="match status" value="1"/>
</dbReference>
<dbReference type="InterPro" id="IPR036736">
    <property type="entry name" value="ACP-like_sf"/>
</dbReference>
<feature type="domain" description="Carrier" evidence="7">
    <location>
        <begin position="1112"/>
        <end position="1187"/>
    </location>
</feature>
<dbReference type="EMBL" id="JAMTCK010000001">
    <property type="protein sequence ID" value="MCP2163162.1"/>
    <property type="molecule type" value="Genomic_DNA"/>
</dbReference>
<comment type="caution">
    <text evidence="9">The sequence shown here is derived from an EMBL/GenBank/DDBJ whole genome shotgun (WGS) entry which is preliminary data.</text>
</comment>
<evidence type="ECO:0000259" key="8">
    <source>
        <dbReference type="PROSITE" id="PS52019"/>
    </source>
</evidence>
<dbReference type="SUPFAM" id="SSF47336">
    <property type="entry name" value="ACP-like"/>
    <property type="match status" value="1"/>
</dbReference>
<dbReference type="InterPro" id="IPR016035">
    <property type="entry name" value="Acyl_Trfase/lysoPLipase"/>
</dbReference>
<evidence type="ECO:0000259" key="7">
    <source>
        <dbReference type="PROSITE" id="PS50075"/>
    </source>
</evidence>
<dbReference type="InterPro" id="IPR049551">
    <property type="entry name" value="PKS_DH_C"/>
</dbReference>
<dbReference type="InterPro" id="IPR036291">
    <property type="entry name" value="NAD(P)-bd_dom_sf"/>
</dbReference>
<evidence type="ECO:0000256" key="2">
    <source>
        <dbReference type="ARBA" id="ARBA00022553"/>
    </source>
</evidence>
<dbReference type="SUPFAM" id="SSF52151">
    <property type="entry name" value="FabD/lysophospholipase-like"/>
    <property type="match status" value="1"/>
</dbReference>
<dbReference type="SMART" id="SM00823">
    <property type="entry name" value="PKS_PP"/>
    <property type="match status" value="1"/>
</dbReference>
<dbReference type="InterPro" id="IPR050091">
    <property type="entry name" value="PKS_NRPS_Biosynth_Enz"/>
</dbReference>
<keyword evidence="10" id="KW-1185">Reference proteome</keyword>
<dbReference type="PROSITE" id="PS50075">
    <property type="entry name" value="CARRIER"/>
    <property type="match status" value="1"/>
</dbReference>
<dbReference type="Gene3D" id="3.40.50.720">
    <property type="entry name" value="NAD(P)-binding Rossmann-like Domain"/>
    <property type="match status" value="1"/>
</dbReference>
<dbReference type="Pfam" id="PF21089">
    <property type="entry name" value="PKS_DH_N"/>
    <property type="match status" value="1"/>
</dbReference>
<dbReference type="GO" id="GO:0006633">
    <property type="term" value="P:fatty acid biosynthetic process"/>
    <property type="evidence" value="ECO:0007669"/>
    <property type="project" value="TreeGrafter"/>
</dbReference>
<accession>A0AAE3KDU7</accession>
<reference evidence="9" key="1">
    <citation type="submission" date="2022-06" db="EMBL/GenBank/DDBJ databases">
        <title>Genomic Encyclopedia of Archaeal and Bacterial Type Strains, Phase II (KMG-II): from individual species to whole genera.</title>
        <authorList>
            <person name="Goeker M."/>
        </authorList>
    </citation>
    <scope>NUCLEOTIDE SEQUENCE</scope>
    <source>
        <strain evidence="9">DSM 43935</strain>
    </source>
</reference>
<dbReference type="Gene3D" id="1.10.1200.10">
    <property type="entry name" value="ACP-like"/>
    <property type="match status" value="1"/>
</dbReference>
<dbReference type="InterPro" id="IPR006162">
    <property type="entry name" value="Ppantetheine_attach_site"/>
</dbReference>
<dbReference type="Pfam" id="PF22953">
    <property type="entry name" value="SpnB_Rossmann"/>
    <property type="match status" value="1"/>
</dbReference>
<dbReference type="CDD" id="cd08956">
    <property type="entry name" value="KR_3_FAS_SDR_x"/>
    <property type="match status" value="1"/>
</dbReference>
<keyword evidence="2" id="KW-0597">Phosphoprotein</keyword>
<name>A0AAE3KDU7_9PSEU</name>
<dbReference type="Pfam" id="PF00550">
    <property type="entry name" value="PP-binding"/>
    <property type="match status" value="1"/>
</dbReference>
<keyword evidence="1" id="KW-0596">Phosphopantetheine</keyword>
<sequence>MGRELLGRSRVFGAVVGECDAALSSFVDFSVVEVLRGDGVLLERTEVVQPVLWAVAVGLAAVWRECGVEPVAVVGHSQGEIAAACVAGGLSLGDGARVVALRSRLLGVLSGRGLMASVALPVERVRARGVSGWEVAAVNGPNATVVSGEVGAVREFVAGCVAEGVEARVLPVDYASHSVQVEGVRAELVGVLSGLRPVSGRVRFYSTVTGGLLDTAGLDAEYWYRNLRQTVRFDEALAALPADHRVFVEVGAHPVLASGIEAVADQRQPDSDAVVVGSLRRDRDDTRELLNSAARLWTAGVPVCWPRALAALGAAREPARRIGLPTYPFQRTRYWMNSSAPTSGPGWGESAGLALGRVAHPVVGAVVPVAGTGEVVLSGRVSLAEQPWLADHAVHGTVLVPGAAFVELALHAAERAGGVGVDDLVVHTPLCLTDDEPVQLQVVLGPADDTGTRTAEIHSCADDGEWVRHASALVVAEDTAPTAALPDPWPPREAEPIAVDGLYDLLTERGYEYGPAFQGVVAAWRCGSEVFAEVAVPEQDRDGGFLVHPAALDATLHALIAVAGTGADQVRLPFSWTGVRWHGPSTTGVLRVRLLSTGEDALACEVADDSGRPVVSVRSLHLRPVEHGQLATRATATPLHRVRWTPLPLSATPAGTGWAAVLVDGADPGPAPRHDTDHADVEALITALDQGTPPPEVLVVRCAGAGGAAANLPDLVRTALRRVLRTVAAVLTEPRLAGTTLVVLTHRAVATTDDEDVDLVAAPLWGLLRSAQNEHPDRIVLLDTDDPGHPAIPAAVATREAQLALRGDTAFVPRMTRIDQHTPPAELNPDGTVLITGATGTLGAATARHLVTVHGVRNLLLLSRSGAQAPGAADLEAELTALGARVVLTACDTADRAALATALAAIPAEHPLTAVFHAAGALADAVFTSLTEDQLDTVLRPKLDAAVHLHDLTAGHDLAAFVLFSSAAGTIGNPGQAGYAAANAFLDALAQHRRALGLPALSLAWGLWAERSGLTRTLGATDRFRLERTGITALTTERGLRLLDRALAQPAAAVVPALFDVAALRAQQASGALPAVLRGLVPDSPRRPVRDRVEAAALVERLRSVSRTEQDDILTDLVTEQAAAVLGHDSPAAVSAHQTFKDLGFDSLAGVELRNRLAALTGLRITVTAVFEHPTPGALARHLRERLLPEQEVSGAALAVAEVDRLEKVLLGLSTEEDITAVDTRVQALVQRWNRQRTGAAPTADSQPDLRTATDDELFAVLDSEFGWASDEHDVPSGGVESR</sequence>
<keyword evidence="3" id="KW-0808">Transferase</keyword>
<dbReference type="RefSeq" id="WP_253766918.1">
    <property type="nucleotide sequence ID" value="NZ_JAMTCK010000001.1"/>
</dbReference>
<feature type="region of interest" description="C-terminal hotdog fold" evidence="6">
    <location>
        <begin position="494"/>
        <end position="631"/>
    </location>
</feature>
<dbReference type="GO" id="GO:0004312">
    <property type="term" value="F:fatty acid synthase activity"/>
    <property type="evidence" value="ECO:0007669"/>
    <property type="project" value="TreeGrafter"/>
</dbReference>
<dbReference type="Gene3D" id="3.40.366.10">
    <property type="entry name" value="Malonyl-Coenzyme A Acyl Carrier Protein, domain 2"/>
    <property type="match status" value="1"/>
</dbReference>
<evidence type="ECO:0000256" key="1">
    <source>
        <dbReference type="ARBA" id="ARBA00022450"/>
    </source>
</evidence>
<dbReference type="SUPFAM" id="SSF55048">
    <property type="entry name" value="Probable ACP-binding domain of malonyl-CoA ACP transacylase"/>
    <property type="match status" value="1"/>
</dbReference>
<dbReference type="InterPro" id="IPR020807">
    <property type="entry name" value="PKS_DH"/>
</dbReference>
<dbReference type="SMART" id="SM00822">
    <property type="entry name" value="PKS_KR"/>
    <property type="match status" value="1"/>
</dbReference>
<dbReference type="SMART" id="SM01294">
    <property type="entry name" value="PKS_PP_betabranch"/>
    <property type="match status" value="1"/>
</dbReference>
<dbReference type="FunFam" id="1.10.1200.10:FF:000007">
    <property type="entry name" value="Probable polyketide synthase pks17"/>
    <property type="match status" value="1"/>
</dbReference>
<dbReference type="InterPro" id="IPR049552">
    <property type="entry name" value="PKS_DH_N"/>
</dbReference>
<dbReference type="Gene3D" id="3.30.70.3290">
    <property type="match status" value="1"/>
</dbReference>